<dbReference type="InterPro" id="IPR032319">
    <property type="entry name" value="CLP1_P"/>
</dbReference>
<feature type="compositionally biased region" description="Acidic residues" evidence="13">
    <location>
        <begin position="105"/>
        <end position="114"/>
    </location>
</feature>
<evidence type="ECO:0000256" key="8">
    <source>
        <dbReference type="ARBA" id="ARBA00022741"/>
    </source>
</evidence>
<dbReference type="PANTHER" id="PTHR12755">
    <property type="entry name" value="CLEAVAGE/POLYADENYLATION FACTOR IA SUBUNIT CLP1P"/>
    <property type="match status" value="1"/>
</dbReference>
<dbReference type="SUPFAM" id="SSF52540">
    <property type="entry name" value="P-loop containing nucleoside triphosphate hydrolases"/>
    <property type="match status" value="1"/>
</dbReference>
<comment type="subcellular location">
    <subcellularLocation>
        <location evidence="2">Nucleus</location>
        <location evidence="2">Nucleolus</location>
    </subcellularLocation>
</comment>
<evidence type="ECO:0000256" key="13">
    <source>
        <dbReference type="SAM" id="MobiDB-lite"/>
    </source>
</evidence>
<keyword evidence="17" id="KW-1185">Reference proteome</keyword>
<dbReference type="AlphaFoldDB" id="A0A5M6CA09"/>
<gene>
    <name evidence="16" type="ORF">CI109_103070</name>
</gene>
<dbReference type="PANTHER" id="PTHR12755:SF3">
    <property type="entry name" value="POLYNUCLEOTIDE 5'-HYDROXYL-KINASE NOL9"/>
    <property type="match status" value="1"/>
</dbReference>
<protein>
    <recommendedName>
        <fullName evidence="5">Polynucleotide 5'-hydroxyl-kinase GRC3</fullName>
    </recommendedName>
    <alternativeName>
        <fullName evidence="12">Polynucleotide 5'-hydroxyl-kinase NOL9</fullName>
    </alternativeName>
    <alternativeName>
        <fullName evidence="4">Polynucleotide 5'-hydroxyl-kinase grc3</fullName>
    </alternativeName>
</protein>
<evidence type="ECO:0000256" key="3">
    <source>
        <dbReference type="ARBA" id="ARBA00011003"/>
    </source>
</evidence>
<evidence type="ECO:0000259" key="15">
    <source>
        <dbReference type="Pfam" id="PF24419"/>
    </source>
</evidence>
<dbReference type="GeneID" id="43585562"/>
<evidence type="ECO:0000256" key="6">
    <source>
        <dbReference type="ARBA" id="ARBA00022552"/>
    </source>
</evidence>
<dbReference type="Pfam" id="PF24419">
    <property type="entry name" value="Cupin_NOL9"/>
    <property type="match status" value="1"/>
</dbReference>
<evidence type="ECO:0000256" key="10">
    <source>
        <dbReference type="ARBA" id="ARBA00022840"/>
    </source>
</evidence>
<dbReference type="FunFam" id="3.40.50.300:FF:002899">
    <property type="entry name" value="Unplaced genomic scaffold supercont1.83, whole genome shotgun sequence"/>
    <property type="match status" value="1"/>
</dbReference>
<keyword evidence="11" id="KW-0539">Nucleus</keyword>
<dbReference type="OrthoDB" id="2405412at2759"/>
<dbReference type="GO" id="GO:0051731">
    <property type="term" value="F:polynucleotide 5'-hydroxyl-kinase activity"/>
    <property type="evidence" value="ECO:0007669"/>
    <property type="project" value="InterPro"/>
</dbReference>
<evidence type="ECO:0000313" key="17">
    <source>
        <dbReference type="Proteomes" id="UP000322225"/>
    </source>
</evidence>
<dbReference type="RefSeq" id="XP_031864348.1">
    <property type="nucleotide sequence ID" value="XM_032001458.1"/>
</dbReference>
<evidence type="ECO:0000259" key="14">
    <source>
        <dbReference type="Pfam" id="PF16575"/>
    </source>
</evidence>
<reference evidence="16" key="1">
    <citation type="submission" date="2017-08" db="EMBL/GenBank/DDBJ databases">
        <authorList>
            <person name="Cuomo C."/>
            <person name="Billmyre B."/>
            <person name="Heitman J."/>
        </authorList>
    </citation>
    <scope>NUCLEOTIDE SEQUENCE</scope>
    <source>
        <strain evidence="16">CBS 12478</strain>
    </source>
</reference>
<evidence type="ECO:0000256" key="9">
    <source>
        <dbReference type="ARBA" id="ARBA00022777"/>
    </source>
</evidence>
<feature type="domain" description="NOL9 N-terminal" evidence="15">
    <location>
        <begin position="208"/>
        <end position="297"/>
    </location>
</feature>
<sequence>MSALAARRAAAAAAPQVSQVPTTPSARPTVAASPSPSVEEDELTASEDEADSLSSASAPPSPKRRKTAKPSPKSRYFAKEPAPARPALSTSAKKQRRFSPSAPVDESEEEEDAVDSSVGDSDADVPVEDIYDEARDEVDEGRVQWSLPTTPAADSTPGPSRLRGRSTTQTTSIESTSKYNPTQGVNLIYYAEEALNAAGLVGRPGPGVLISLVKDESLMMAGRFLLTPLSGTIQLFSTTLTSASNEAHPVFAPTSHPLPVIKPLEKSKKGNAPSSKYLSKLKLPSTFQRGSAVFLLQELRSGLEDMRYGAVPEFARVWLEEEGPWGLKGVHPIIGSISTPVYPYVTPPTWSEALSDHKTFEPEMEELQNPLVALVKGPKRSGKSTFARALLNSLLNRYEKVAWLECDLGQGEFGCGGVVGLWVLDRPVFGPPFTHPAVPVRAHYLGTFTPLTCPDEYIAAIRQLIEHYRYNVQLTGEADDEKIGSVIPLIINTQGWVKGLGEDLLREIEAVAEPSQLYAFESAVQEDENNYQGPGWTQSPTWGSNLALPSTATKTFTLETAPISPLQARYTPADLRVLSTITYFHSSLVSQTAEHLENGDIASTPTSFTSSVRWDFSAPLLASPPWEVEYGLGKAINRVHFIGEGSDGVVEEDLPVALNGAIVALHEVLDVPDEEDQKLYSQGRPLPPLESVNFLGLALVRAVTPEIIHLITPLPPSKLARCSVIVKNGAIELPTPGMLDWRSGGVSEEGMAGNGWDEVPFLDVSGVEVVAGERRRFRKNIMRKGQ</sequence>
<evidence type="ECO:0000256" key="5">
    <source>
        <dbReference type="ARBA" id="ARBA00019824"/>
    </source>
</evidence>
<feature type="domain" description="Clp1 P-loop" evidence="14">
    <location>
        <begin position="377"/>
        <end position="527"/>
    </location>
</feature>
<dbReference type="Gene3D" id="3.40.50.300">
    <property type="entry name" value="P-loop containing nucleotide triphosphate hydrolases"/>
    <property type="match status" value="1"/>
</dbReference>
<feature type="compositionally biased region" description="Low complexity" evidence="13">
    <location>
        <begin position="1"/>
        <end position="14"/>
    </location>
</feature>
<comment type="function">
    <text evidence="1">Polynucleotide 5'-kinase involved in rRNA processing.</text>
</comment>
<feature type="compositionally biased region" description="Polar residues" evidence="13">
    <location>
        <begin position="16"/>
        <end position="36"/>
    </location>
</feature>
<name>A0A5M6CA09_9TREE</name>
<keyword evidence="6" id="KW-0698">rRNA processing</keyword>
<feature type="region of interest" description="Disordered" evidence="13">
    <location>
        <begin position="1"/>
        <end position="178"/>
    </location>
</feature>
<keyword evidence="7" id="KW-0808">Transferase</keyword>
<comment type="similarity">
    <text evidence="3">Belongs to the Clp1 family. NOL9/GRC3 subfamily.</text>
</comment>
<organism evidence="16 17">
    <name type="scientific">Kwoniella shandongensis</name>
    <dbReference type="NCBI Taxonomy" id="1734106"/>
    <lineage>
        <taxon>Eukaryota</taxon>
        <taxon>Fungi</taxon>
        <taxon>Dikarya</taxon>
        <taxon>Basidiomycota</taxon>
        <taxon>Agaricomycotina</taxon>
        <taxon>Tremellomycetes</taxon>
        <taxon>Tremellales</taxon>
        <taxon>Cryptococcaceae</taxon>
        <taxon>Kwoniella</taxon>
    </lineage>
</organism>
<keyword evidence="10" id="KW-0067">ATP-binding</keyword>
<feature type="compositionally biased region" description="Acidic residues" evidence="13">
    <location>
        <begin position="38"/>
        <end position="51"/>
    </location>
</feature>
<reference evidence="16" key="2">
    <citation type="submission" date="2024-01" db="EMBL/GenBank/DDBJ databases">
        <title>Comparative genomics of Cryptococcus and Kwoniella reveals pathogenesis evolution and contrasting modes of karyotype evolution via chromosome fusion or intercentromeric recombination.</title>
        <authorList>
            <person name="Coelho M.A."/>
            <person name="David-Palma M."/>
            <person name="Shea T."/>
            <person name="Bowers K."/>
            <person name="McGinley-Smith S."/>
            <person name="Mohammad A.W."/>
            <person name="Gnirke A."/>
            <person name="Yurkov A.M."/>
            <person name="Nowrousian M."/>
            <person name="Sun S."/>
            <person name="Cuomo C.A."/>
            <person name="Heitman J."/>
        </authorList>
    </citation>
    <scope>NUCLEOTIDE SEQUENCE</scope>
    <source>
        <strain evidence="16">CBS 12478</strain>
    </source>
</reference>
<dbReference type="EMBL" id="CP144055">
    <property type="protein sequence ID" value="WWD18617.1"/>
    <property type="molecule type" value="Genomic_DNA"/>
</dbReference>
<evidence type="ECO:0000256" key="4">
    <source>
        <dbReference type="ARBA" id="ARBA00018706"/>
    </source>
</evidence>
<evidence type="ECO:0000313" key="16">
    <source>
        <dbReference type="EMBL" id="WWD18617.1"/>
    </source>
</evidence>
<evidence type="ECO:0000256" key="7">
    <source>
        <dbReference type="ARBA" id="ARBA00022679"/>
    </source>
</evidence>
<evidence type="ECO:0000256" key="11">
    <source>
        <dbReference type="ARBA" id="ARBA00023242"/>
    </source>
</evidence>
<evidence type="ECO:0000256" key="2">
    <source>
        <dbReference type="ARBA" id="ARBA00004604"/>
    </source>
</evidence>
<keyword evidence="9" id="KW-0418">Kinase</keyword>
<dbReference type="InterPro" id="IPR027417">
    <property type="entry name" value="P-loop_NTPase"/>
</dbReference>
<dbReference type="InterPro" id="IPR045116">
    <property type="entry name" value="Clp1/Grc3"/>
</dbReference>
<feature type="compositionally biased region" description="Acidic residues" evidence="13">
    <location>
        <begin position="121"/>
        <end position="139"/>
    </location>
</feature>
<accession>A0A5M6CA09</accession>
<dbReference type="Proteomes" id="UP000322225">
    <property type="component" value="Chromosome 5"/>
</dbReference>
<dbReference type="GO" id="GO:0005524">
    <property type="term" value="F:ATP binding"/>
    <property type="evidence" value="ECO:0007669"/>
    <property type="project" value="UniProtKB-KW"/>
</dbReference>
<dbReference type="GO" id="GO:0005730">
    <property type="term" value="C:nucleolus"/>
    <property type="evidence" value="ECO:0007669"/>
    <property type="project" value="UniProtKB-SubCell"/>
</dbReference>
<evidence type="ECO:0000256" key="1">
    <source>
        <dbReference type="ARBA" id="ARBA00003798"/>
    </source>
</evidence>
<dbReference type="InterPro" id="IPR057573">
    <property type="entry name" value="NOL9_N"/>
</dbReference>
<keyword evidence="8" id="KW-0547">Nucleotide-binding</keyword>
<feature type="compositionally biased region" description="Low complexity" evidence="13">
    <location>
        <begin position="166"/>
        <end position="177"/>
    </location>
</feature>
<dbReference type="GO" id="GO:0000448">
    <property type="term" value="P:cleavage in ITS2 between 5.8S rRNA and LSU-rRNA of tricistronic rRNA transcript (SSU-rRNA, 5.8S rRNA, LSU-rRNA)"/>
    <property type="evidence" value="ECO:0007669"/>
    <property type="project" value="TreeGrafter"/>
</dbReference>
<evidence type="ECO:0000256" key="12">
    <source>
        <dbReference type="ARBA" id="ARBA00071212"/>
    </source>
</evidence>
<proteinExistence type="inferred from homology"/>
<dbReference type="Pfam" id="PF16575">
    <property type="entry name" value="CLP1_P"/>
    <property type="match status" value="1"/>
</dbReference>
<dbReference type="KEGG" id="ksn:43585562"/>